<dbReference type="RefSeq" id="WP_101628555.1">
    <property type="nucleotide sequence ID" value="NZ_PKKJ01000012.1"/>
</dbReference>
<feature type="region of interest" description="Disordered" evidence="4">
    <location>
        <begin position="1"/>
        <end position="63"/>
    </location>
</feature>
<keyword evidence="3 6" id="KW-0808">Transferase</keyword>
<dbReference type="PANTHER" id="PTHR46429">
    <property type="entry name" value="23S RRNA (GUANOSINE-2'-O-)-METHYLTRANSFERASE RLMB"/>
    <property type="match status" value="1"/>
</dbReference>
<evidence type="ECO:0000259" key="5">
    <source>
        <dbReference type="SMART" id="SM00967"/>
    </source>
</evidence>
<protein>
    <submittedName>
        <fullName evidence="6">23S rRNA (Guanosine(2251)-2'-O)-methyltransferase RlmB</fullName>
    </submittedName>
</protein>
<dbReference type="Pfam" id="PF08032">
    <property type="entry name" value="SpoU_sub_bind"/>
    <property type="match status" value="1"/>
</dbReference>
<evidence type="ECO:0000256" key="3">
    <source>
        <dbReference type="ARBA" id="ARBA00022679"/>
    </source>
</evidence>
<dbReference type="InterPro" id="IPR013123">
    <property type="entry name" value="SpoU_subst-bd"/>
</dbReference>
<dbReference type="InterPro" id="IPR029064">
    <property type="entry name" value="Ribosomal_eL30-like_sf"/>
</dbReference>
<dbReference type="Pfam" id="PF00588">
    <property type="entry name" value="SpoU_methylase"/>
    <property type="match status" value="1"/>
</dbReference>
<gene>
    <name evidence="6" type="ORF">CYJ25_07435</name>
</gene>
<sequence length="329" mass="34590">MAGNDGRRGAVRKPGSKKGAKVGTGGHSRRRLEGKGPTPKAEDRTYHPAHKRKIQREAREAREAAIARARAKSSIKVAPGHELIAGRNPVAEAVRANVPIERVFVLDNVKDDRVEEVIRLATHMGAPVFEVTRRDLDVATDGAVHQGVAVEVRGYEYSHVEDLIVGSFQKVGTPLLVALDQVTDPHNLGAVLRSAGAFGADGVIIPERRSAGVNTTAWKVSAGAAARVPVARATNLVRALEECKKNGMFVIGLDSGGDASLRGLKLADAPLVVVTGAEGAGLSRLVRETCDQIVSIPISSAVESLNAAVATGIALYEVASVRAEVAAVK</sequence>
<dbReference type="GO" id="GO:0003723">
    <property type="term" value="F:RNA binding"/>
    <property type="evidence" value="ECO:0007669"/>
    <property type="project" value="InterPro"/>
</dbReference>
<dbReference type="CDD" id="cd18103">
    <property type="entry name" value="SpoU-like_RlmB"/>
    <property type="match status" value="1"/>
</dbReference>
<dbReference type="Gene3D" id="3.30.1330.30">
    <property type="match status" value="1"/>
</dbReference>
<accession>A0A2I1I3Z3</accession>
<organism evidence="6 7">
    <name type="scientific">Schaalia turicensis</name>
    <dbReference type="NCBI Taxonomy" id="131111"/>
    <lineage>
        <taxon>Bacteria</taxon>
        <taxon>Bacillati</taxon>
        <taxon>Actinomycetota</taxon>
        <taxon>Actinomycetes</taxon>
        <taxon>Actinomycetales</taxon>
        <taxon>Actinomycetaceae</taxon>
        <taxon>Schaalia</taxon>
    </lineage>
</organism>
<dbReference type="GO" id="GO:0008173">
    <property type="term" value="F:RNA methyltransferase activity"/>
    <property type="evidence" value="ECO:0007669"/>
    <property type="project" value="InterPro"/>
</dbReference>
<dbReference type="GO" id="GO:0006396">
    <property type="term" value="P:RNA processing"/>
    <property type="evidence" value="ECO:0007669"/>
    <property type="project" value="InterPro"/>
</dbReference>
<dbReference type="EMBL" id="PKKJ01000012">
    <property type="protein sequence ID" value="PKY65847.1"/>
    <property type="molecule type" value="Genomic_DNA"/>
</dbReference>
<comment type="similarity">
    <text evidence="1">Belongs to the class IV-like SAM-binding methyltransferase superfamily. RNA methyltransferase TrmH family.</text>
</comment>
<evidence type="ECO:0000256" key="4">
    <source>
        <dbReference type="SAM" id="MobiDB-lite"/>
    </source>
</evidence>
<dbReference type="NCBIfam" id="TIGR00186">
    <property type="entry name" value="rRNA_methyl_3"/>
    <property type="match status" value="1"/>
</dbReference>
<dbReference type="Proteomes" id="UP000234545">
    <property type="component" value="Unassembled WGS sequence"/>
</dbReference>
<dbReference type="PANTHER" id="PTHR46429:SF1">
    <property type="entry name" value="23S RRNA (GUANOSINE-2'-O-)-METHYLTRANSFERASE RLMB"/>
    <property type="match status" value="1"/>
</dbReference>
<comment type="caution">
    <text evidence="6">The sequence shown here is derived from an EMBL/GenBank/DDBJ whole genome shotgun (WGS) entry which is preliminary data.</text>
</comment>
<dbReference type="SUPFAM" id="SSF55315">
    <property type="entry name" value="L30e-like"/>
    <property type="match status" value="1"/>
</dbReference>
<dbReference type="OrthoDB" id="9785673at2"/>
<evidence type="ECO:0000313" key="6">
    <source>
        <dbReference type="EMBL" id="PKY65847.1"/>
    </source>
</evidence>
<feature type="domain" description="RNA 2-O ribose methyltransferase substrate binding" evidence="5">
    <location>
        <begin position="83"/>
        <end position="158"/>
    </location>
</feature>
<dbReference type="InterPro" id="IPR004441">
    <property type="entry name" value="rRNA_MeTrfase_TrmH"/>
</dbReference>
<evidence type="ECO:0000313" key="7">
    <source>
        <dbReference type="Proteomes" id="UP000234545"/>
    </source>
</evidence>
<dbReference type="GO" id="GO:0032259">
    <property type="term" value="P:methylation"/>
    <property type="evidence" value="ECO:0007669"/>
    <property type="project" value="UniProtKB-KW"/>
</dbReference>
<keyword evidence="2 6" id="KW-0489">Methyltransferase</keyword>
<name>A0A2I1I3Z3_9ACTO</name>
<dbReference type="SUPFAM" id="SSF75217">
    <property type="entry name" value="alpha/beta knot"/>
    <property type="match status" value="1"/>
</dbReference>
<dbReference type="SMART" id="SM00967">
    <property type="entry name" value="SpoU_sub_bind"/>
    <property type="match status" value="1"/>
</dbReference>
<proteinExistence type="inferred from homology"/>
<dbReference type="InterPro" id="IPR001537">
    <property type="entry name" value="SpoU_MeTrfase"/>
</dbReference>
<dbReference type="InterPro" id="IPR029028">
    <property type="entry name" value="Alpha/beta_knot_MTases"/>
</dbReference>
<dbReference type="InterPro" id="IPR029026">
    <property type="entry name" value="tRNA_m1G_MTases_N"/>
</dbReference>
<dbReference type="AlphaFoldDB" id="A0A2I1I3Z3"/>
<evidence type="ECO:0000256" key="1">
    <source>
        <dbReference type="ARBA" id="ARBA00007228"/>
    </source>
</evidence>
<evidence type="ECO:0000256" key="2">
    <source>
        <dbReference type="ARBA" id="ARBA00022603"/>
    </source>
</evidence>
<feature type="compositionally biased region" description="Basic residues" evidence="4">
    <location>
        <begin position="9"/>
        <end position="20"/>
    </location>
</feature>
<reference evidence="6 7" key="1">
    <citation type="submission" date="2017-12" db="EMBL/GenBank/DDBJ databases">
        <title>Phylogenetic diversity of female urinary microbiome.</title>
        <authorList>
            <person name="Thomas-White K."/>
            <person name="Wolfe A.J."/>
        </authorList>
    </citation>
    <scope>NUCLEOTIDE SEQUENCE [LARGE SCALE GENOMIC DNA]</scope>
    <source>
        <strain evidence="6 7">UMB0250</strain>
    </source>
</reference>
<dbReference type="GO" id="GO:0005829">
    <property type="term" value="C:cytosol"/>
    <property type="evidence" value="ECO:0007669"/>
    <property type="project" value="TreeGrafter"/>
</dbReference>
<dbReference type="Gene3D" id="3.40.1280.10">
    <property type="match status" value="1"/>
</dbReference>